<dbReference type="Gene3D" id="1.10.10.1100">
    <property type="entry name" value="BFD-like [2Fe-2S]-binding domain"/>
    <property type="match status" value="1"/>
</dbReference>
<dbReference type="AlphaFoldDB" id="A0A2T0X4I9"/>
<organism evidence="2 3">
    <name type="scientific">Marinilabilia salmonicolor</name>
    <dbReference type="NCBI Taxonomy" id="989"/>
    <lineage>
        <taxon>Bacteria</taxon>
        <taxon>Pseudomonadati</taxon>
        <taxon>Bacteroidota</taxon>
        <taxon>Bacteroidia</taxon>
        <taxon>Marinilabiliales</taxon>
        <taxon>Marinilabiliaceae</taxon>
        <taxon>Marinilabilia</taxon>
    </lineage>
</organism>
<feature type="domain" description="BFD-like [2Fe-2S]-binding" evidence="1">
    <location>
        <begin position="9"/>
        <end position="58"/>
    </location>
</feature>
<evidence type="ECO:0000313" key="3">
    <source>
        <dbReference type="Proteomes" id="UP000252733"/>
    </source>
</evidence>
<protein>
    <submittedName>
        <fullName evidence="2">BFD-like [2Fe-2S] binding protein</fullName>
    </submittedName>
</protein>
<dbReference type="InterPro" id="IPR041854">
    <property type="entry name" value="BFD-like_2Fe2S-bd_dom_sf"/>
</dbReference>
<dbReference type="STRING" id="1168289.GCA_000259075_02528"/>
<reference evidence="2 3" key="1">
    <citation type="submission" date="2018-07" db="EMBL/GenBank/DDBJ databases">
        <title>Freshwater and sediment microbial communities from various areas in North America, analyzing microbe dynamics in response to fracking.</title>
        <authorList>
            <person name="Lamendella R."/>
        </authorList>
    </citation>
    <scope>NUCLEOTIDE SEQUENCE [LARGE SCALE GENOMIC DNA]</scope>
    <source>
        <strain evidence="2 3">160A</strain>
    </source>
</reference>
<gene>
    <name evidence="2" type="ORF">DFO77_12354</name>
</gene>
<dbReference type="OrthoDB" id="1117882at2"/>
<dbReference type="Proteomes" id="UP000252733">
    <property type="component" value="Unassembled WGS sequence"/>
</dbReference>
<comment type="caution">
    <text evidence="2">The sequence shown here is derived from an EMBL/GenBank/DDBJ whole genome shotgun (WGS) entry which is preliminary data.</text>
</comment>
<accession>A0A2T0X4I9</accession>
<dbReference type="RefSeq" id="WP_106154500.1">
    <property type="nucleotide sequence ID" value="NZ_PVTS01000021.1"/>
</dbReference>
<keyword evidence="3" id="KW-1185">Reference proteome</keyword>
<name>A0A2T0X4I9_9BACT</name>
<evidence type="ECO:0000259" key="1">
    <source>
        <dbReference type="Pfam" id="PF04324"/>
    </source>
</evidence>
<proteinExistence type="predicted"/>
<sequence length="68" mass="7758">MTDFEDNDIVCRHMQLTKADIVKVIRDKQLKTFEQVQDETDAATICGSCAADVEAILEDELKKREERG</sequence>
<dbReference type="InterPro" id="IPR007419">
    <property type="entry name" value="BFD-like_2Fe2S-bd_dom"/>
</dbReference>
<dbReference type="EMBL" id="QPIZ01000023">
    <property type="protein sequence ID" value="RCW30228.1"/>
    <property type="molecule type" value="Genomic_DNA"/>
</dbReference>
<evidence type="ECO:0000313" key="2">
    <source>
        <dbReference type="EMBL" id="RCW30228.1"/>
    </source>
</evidence>
<dbReference type="Pfam" id="PF04324">
    <property type="entry name" value="Fer2_BFD"/>
    <property type="match status" value="1"/>
</dbReference>